<organism evidence="1 2">
    <name type="scientific">Racocetra persica</name>
    <dbReference type="NCBI Taxonomy" id="160502"/>
    <lineage>
        <taxon>Eukaryota</taxon>
        <taxon>Fungi</taxon>
        <taxon>Fungi incertae sedis</taxon>
        <taxon>Mucoromycota</taxon>
        <taxon>Glomeromycotina</taxon>
        <taxon>Glomeromycetes</taxon>
        <taxon>Diversisporales</taxon>
        <taxon>Gigasporaceae</taxon>
        <taxon>Racocetra</taxon>
    </lineage>
</organism>
<protein>
    <submittedName>
        <fullName evidence="1">24947_t:CDS:1</fullName>
    </submittedName>
</protein>
<name>A0ACA9NBF5_9GLOM</name>
<reference evidence="1" key="1">
    <citation type="submission" date="2021-06" db="EMBL/GenBank/DDBJ databases">
        <authorList>
            <person name="Kallberg Y."/>
            <person name="Tangrot J."/>
            <person name="Rosling A."/>
        </authorList>
    </citation>
    <scope>NUCLEOTIDE SEQUENCE</scope>
    <source>
        <strain evidence="1">MA461A</strain>
    </source>
</reference>
<dbReference type="EMBL" id="CAJVQC010013010">
    <property type="protein sequence ID" value="CAG8643945.1"/>
    <property type="molecule type" value="Genomic_DNA"/>
</dbReference>
<comment type="caution">
    <text evidence="1">The sequence shown here is derived from an EMBL/GenBank/DDBJ whole genome shotgun (WGS) entry which is preliminary data.</text>
</comment>
<sequence>MVEINIDLENTKEEPIDKEKVRGFVWHNYKMKYAKDKRGFWLIVNYRKQKYFGFIDEKLLGQGIQDSKTAETMEAVIDNLTERILKKHDKKKNVFIVGVEMEGIPYFREVEVGQFREWLADAVPPIHGFFYDKMEEIIKELAAEKRVQRVIDYWQGQKSFAVDIHKGLFKKLDNLRELEAIENMPAYILNAYIIYKRAFYSNWQEEHLKVNQFDRDGYLEKLEFEIEILEKDSLKDFMNELDRRIEEGQIKPIQIIEILRKYNGNYK</sequence>
<keyword evidence="2" id="KW-1185">Reference proteome</keyword>
<evidence type="ECO:0000313" key="1">
    <source>
        <dbReference type="EMBL" id="CAG8643945.1"/>
    </source>
</evidence>
<proteinExistence type="predicted"/>
<accession>A0ACA9NBF5</accession>
<gene>
    <name evidence="1" type="ORF">RPERSI_LOCUS7592</name>
</gene>
<dbReference type="Proteomes" id="UP000789920">
    <property type="component" value="Unassembled WGS sequence"/>
</dbReference>
<evidence type="ECO:0000313" key="2">
    <source>
        <dbReference type="Proteomes" id="UP000789920"/>
    </source>
</evidence>